<dbReference type="RefSeq" id="WP_158864417.1">
    <property type="nucleotide sequence ID" value="NZ_CP046401.1"/>
</dbReference>
<dbReference type="GO" id="GO:0004252">
    <property type="term" value="F:serine-type endopeptidase activity"/>
    <property type="evidence" value="ECO:0007669"/>
    <property type="project" value="InterPro"/>
</dbReference>
<dbReference type="Gene3D" id="3.40.50.200">
    <property type="entry name" value="Peptidase S8/S53 domain"/>
    <property type="match status" value="1"/>
</dbReference>
<evidence type="ECO:0000256" key="4">
    <source>
        <dbReference type="PROSITE-ProRule" id="PRU01240"/>
    </source>
</evidence>
<keyword evidence="2" id="KW-0378">Hydrolase</keyword>
<keyword evidence="3" id="KW-0720">Serine protease</keyword>
<dbReference type="Proteomes" id="UP000428260">
    <property type="component" value="Chromosome"/>
</dbReference>
<evidence type="ECO:0000256" key="1">
    <source>
        <dbReference type="ARBA" id="ARBA00022670"/>
    </source>
</evidence>
<reference evidence="5 6" key="1">
    <citation type="submission" date="2019-11" db="EMBL/GenBank/DDBJ databases">
        <authorList>
            <person name="Zheng R.K."/>
            <person name="Sun C.M."/>
        </authorList>
    </citation>
    <scope>NUCLEOTIDE SEQUENCE [LARGE SCALE GENOMIC DNA]</scope>
    <source>
        <strain evidence="5 6">WC007</strain>
    </source>
</reference>
<dbReference type="PRINTS" id="PR00723">
    <property type="entry name" value="SUBTILISIN"/>
</dbReference>
<dbReference type="InterPro" id="IPR023828">
    <property type="entry name" value="Peptidase_S8_Ser-AS"/>
</dbReference>
<dbReference type="SUPFAM" id="SSF52743">
    <property type="entry name" value="Subtilisin-like"/>
    <property type="match status" value="1"/>
</dbReference>
<dbReference type="InterPro" id="IPR036852">
    <property type="entry name" value="Peptidase_S8/S53_dom_sf"/>
</dbReference>
<dbReference type="Gene3D" id="2.60.120.380">
    <property type="match status" value="1"/>
</dbReference>
<dbReference type="InterPro" id="IPR015500">
    <property type="entry name" value="Peptidase_S8_subtilisin-rel"/>
</dbReference>
<keyword evidence="6" id="KW-1185">Reference proteome</keyword>
<proteinExistence type="inferred from homology"/>
<organism evidence="5 6">
    <name type="scientific">Maribellus comscasis</name>
    <dbReference type="NCBI Taxonomy" id="2681766"/>
    <lineage>
        <taxon>Bacteria</taxon>
        <taxon>Pseudomonadati</taxon>
        <taxon>Bacteroidota</taxon>
        <taxon>Bacteroidia</taxon>
        <taxon>Marinilabiliales</taxon>
        <taxon>Prolixibacteraceae</taxon>
        <taxon>Maribellus</taxon>
    </lineage>
</organism>
<dbReference type="PROSITE" id="PS51892">
    <property type="entry name" value="SUBTILASE"/>
    <property type="match status" value="1"/>
</dbReference>
<dbReference type="CDD" id="cd00306">
    <property type="entry name" value="Peptidases_S8_S53"/>
    <property type="match status" value="1"/>
</dbReference>
<comment type="caution">
    <text evidence="4">Lacks conserved residue(s) required for the propagation of feature annotation.</text>
</comment>
<sequence length="736" mass="80313">MTKESNVLVNLVRDEILTTNSSIEITTVANADADRVIRSIAVQGVDGKVSPTRRRGGFVWSAENGLPPGQHRLVIDPLVDAKSQKLSDPLEIPFTVVATNSKIAGNLQINSFVRIKFVEDGVERLPGDKISDVEYIEFFKATDRKSGRPLSFEFDHKGKRVDGEKVLEEHREKLNSKFGKIHPALFSIIYSEKPPANVLVDVWYEVEEPEALPSDRALNECDQDSANRRSEEMREKMVERLKEFAKSLRSNLKVVKVDELAPVVTVHVVTSGIKELAERKDVAGLLLHETEGIEDLDDSIAVAASDVVHSGGENGSGVKVAVWESGPTSNSDLVIAGKYKSNPSTSNHSQNVHAIIRNKESGTPNGHAPGVSLYSANDKDRDALTWAVKDKGCTVINQSFHRSSEPGSSALSSDDIYGDYLATRYPYPLIVHAAGNFWNGDPDNINPPSSEYVNHKGYNTISVGNHNDDASAMAASSTFRNPGTSHGDRELPEISANGVGVTADGITMTGTSQASPAVVGVSALLQGTDSTLKHWPEGCRAILLASATKNVAGNTWWQDVSGGVDAKDGAGAVNAKEGCNVAKNRRWGNAPATRRGWDVGLLSSSSFGSDKKSTFEYKVSVPNYIWGPRKVKVALAWTSKTKKTSFLFWSWYMSKLKVDLDLMIYDENGALVGYSGSWDNSYEIAEFTGQPGKTYTIKIRRWSGTESTWYGIAWTVTGGLTIALNPELLQLRRVLR</sequence>
<keyword evidence="1" id="KW-0645">Protease</keyword>
<dbReference type="AlphaFoldDB" id="A0A6I6K0E2"/>
<evidence type="ECO:0000256" key="3">
    <source>
        <dbReference type="ARBA" id="ARBA00022825"/>
    </source>
</evidence>
<dbReference type="PROSITE" id="PS00138">
    <property type="entry name" value="SUBTILASE_SER"/>
    <property type="match status" value="1"/>
</dbReference>
<gene>
    <name evidence="5" type="ORF">GM418_06730</name>
</gene>
<name>A0A6I6K0E2_9BACT</name>
<protein>
    <submittedName>
        <fullName evidence="5">S8 family serine peptidase</fullName>
    </submittedName>
</protein>
<comment type="similarity">
    <text evidence="4">Belongs to the peptidase S8 family.</text>
</comment>
<evidence type="ECO:0000313" key="6">
    <source>
        <dbReference type="Proteomes" id="UP000428260"/>
    </source>
</evidence>
<evidence type="ECO:0000256" key="2">
    <source>
        <dbReference type="ARBA" id="ARBA00022801"/>
    </source>
</evidence>
<accession>A0A6I6K0E2</accession>
<evidence type="ECO:0000313" key="5">
    <source>
        <dbReference type="EMBL" id="QGY43364.1"/>
    </source>
</evidence>
<dbReference type="GO" id="GO:0006508">
    <property type="term" value="P:proteolysis"/>
    <property type="evidence" value="ECO:0007669"/>
    <property type="project" value="UniProtKB-KW"/>
</dbReference>
<dbReference type="EMBL" id="CP046401">
    <property type="protein sequence ID" value="QGY43364.1"/>
    <property type="molecule type" value="Genomic_DNA"/>
</dbReference>
<dbReference type="KEGG" id="mcos:GM418_06730"/>